<reference evidence="9 10" key="1">
    <citation type="submission" date="2020-12" db="EMBL/GenBank/DDBJ databases">
        <title>Geomonas sp. Red259, isolated from paddy soil.</title>
        <authorList>
            <person name="Xu Z."/>
            <person name="Zhang Z."/>
            <person name="Masuda Y."/>
            <person name="Itoh H."/>
            <person name="Senoo K."/>
        </authorList>
    </citation>
    <scope>NUCLEOTIDE SEQUENCE [LARGE SCALE GENOMIC DNA]</scope>
    <source>
        <strain evidence="9 10">Red259</strain>
    </source>
</reference>
<organism evidence="9 10">
    <name type="scientific">Geomonas propionica</name>
    <dbReference type="NCBI Taxonomy" id="2798582"/>
    <lineage>
        <taxon>Bacteria</taxon>
        <taxon>Pseudomonadati</taxon>
        <taxon>Thermodesulfobacteriota</taxon>
        <taxon>Desulfuromonadia</taxon>
        <taxon>Geobacterales</taxon>
        <taxon>Geobacteraceae</taxon>
        <taxon>Geomonas</taxon>
    </lineage>
</organism>
<evidence type="ECO:0000256" key="3">
    <source>
        <dbReference type="ARBA" id="ARBA00010312"/>
    </source>
</evidence>
<dbReference type="Gene3D" id="3.40.228.10">
    <property type="entry name" value="Dimethylsulfoxide Reductase, domain 2"/>
    <property type="match status" value="2"/>
</dbReference>
<evidence type="ECO:0000259" key="7">
    <source>
        <dbReference type="Pfam" id="PF00384"/>
    </source>
</evidence>
<keyword evidence="4" id="KW-0408">Iron</keyword>
<dbReference type="InterPro" id="IPR006656">
    <property type="entry name" value="Mopterin_OxRdtase"/>
</dbReference>
<evidence type="ECO:0000259" key="8">
    <source>
        <dbReference type="Pfam" id="PF01568"/>
    </source>
</evidence>
<evidence type="ECO:0000313" key="9">
    <source>
        <dbReference type="EMBL" id="MBJ6802162.1"/>
    </source>
</evidence>
<proteinExistence type="inferred from homology"/>
<dbReference type="PANTHER" id="PTHR43598">
    <property type="entry name" value="TUNGSTEN-CONTAINING FORMYLMETHANOFURAN DEHYDROGENASE 2 SUBUNIT B"/>
    <property type="match status" value="1"/>
</dbReference>
<feature type="domain" description="Molybdopterin oxidoreductase" evidence="7">
    <location>
        <begin position="417"/>
        <end position="461"/>
    </location>
</feature>
<comment type="caution">
    <text evidence="9">The sequence shown here is derived from an EMBL/GenBank/DDBJ whole genome shotgun (WGS) entry which is preliminary data.</text>
</comment>
<comment type="cofactor">
    <cofactor evidence="1">
        <name>[4Fe-4S] cluster</name>
        <dbReference type="ChEBI" id="CHEBI:49883"/>
    </cofactor>
</comment>
<gene>
    <name evidence="9" type="ORF">JFN90_18705</name>
</gene>
<feature type="domain" description="Molybdopterin dinucleotide-binding" evidence="8">
    <location>
        <begin position="720"/>
        <end position="792"/>
    </location>
</feature>
<dbReference type="Pfam" id="PF00384">
    <property type="entry name" value="Molybdopterin"/>
    <property type="match status" value="2"/>
</dbReference>
<dbReference type="EMBL" id="JAEMHK010000016">
    <property type="protein sequence ID" value="MBJ6802162.1"/>
    <property type="molecule type" value="Genomic_DNA"/>
</dbReference>
<keyword evidence="10" id="KW-1185">Reference proteome</keyword>
<keyword evidence="4" id="KW-0411">Iron-sulfur</keyword>
<name>A0ABS0YXG9_9BACT</name>
<feature type="domain" description="Molybdopterin oxidoreductase" evidence="7">
    <location>
        <begin position="2"/>
        <end position="392"/>
    </location>
</feature>
<dbReference type="InterPro" id="IPR006657">
    <property type="entry name" value="MoPterin_dinucl-bd_dom"/>
</dbReference>
<dbReference type="PANTHER" id="PTHR43598:SF1">
    <property type="entry name" value="FORMATE DEHYDROGENASE-O MAJOR SUBUNIT"/>
    <property type="match status" value="1"/>
</dbReference>
<dbReference type="SUPFAM" id="SSF53706">
    <property type="entry name" value="Formate dehydrogenase/DMSO reductase, domains 1-3"/>
    <property type="match status" value="1"/>
</dbReference>
<dbReference type="Gene3D" id="2.40.40.20">
    <property type="match status" value="1"/>
</dbReference>
<dbReference type="Pfam" id="PF01568">
    <property type="entry name" value="Molydop_binding"/>
    <property type="match status" value="1"/>
</dbReference>
<comment type="similarity">
    <text evidence="3">Belongs to the prokaryotic molybdopterin-containing oxidoreductase family.</text>
</comment>
<keyword evidence="5" id="KW-0479">Metal-binding</keyword>
<dbReference type="Proteomes" id="UP000641025">
    <property type="component" value="Unassembled WGS sequence"/>
</dbReference>
<dbReference type="CDD" id="cd02792">
    <property type="entry name" value="MopB_CT_Formate-Dh-Na-like"/>
    <property type="match status" value="1"/>
</dbReference>
<evidence type="ECO:0000313" key="10">
    <source>
        <dbReference type="Proteomes" id="UP000641025"/>
    </source>
</evidence>
<dbReference type="InterPro" id="IPR009010">
    <property type="entry name" value="Asp_de-COase-like_dom_sf"/>
</dbReference>
<keyword evidence="4" id="KW-0004">4Fe-4S</keyword>
<dbReference type="Gene3D" id="3.40.50.740">
    <property type="match status" value="1"/>
</dbReference>
<keyword evidence="6" id="KW-0560">Oxidoreductase</keyword>
<evidence type="ECO:0000256" key="6">
    <source>
        <dbReference type="ARBA" id="ARBA00023002"/>
    </source>
</evidence>
<evidence type="ECO:0000256" key="4">
    <source>
        <dbReference type="ARBA" id="ARBA00022485"/>
    </source>
</evidence>
<protein>
    <submittedName>
        <fullName evidence="9">Molybdopterin-dependent oxidoreductase</fullName>
    </submittedName>
</protein>
<evidence type="ECO:0000256" key="1">
    <source>
        <dbReference type="ARBA" id="ARBA00001966"/>
    </source>
</evidence>
<accession>A0ABS0YXG9</accession>
<evidence type="ECO:0000256" key="5">
    <source>
        <dbReference type="ARBA" id="ARBA00022723"/>
    </source>
</evidence>
<dbReference type="SUPFAM" id="SSF50692">
    <property type="entry name" value="ADC-like"/>
    <property type="match status" value="1"/>
</dbReference>
<evidence type="ECO:0000256" key="2">
    <source>
        <dbReference type="ARBA" id="ARBA00004196"/>
    </source>
</evidence>
<sequence length="851" mass="94064">MLIMGSNMAECHPVAFRWPLKARTDHDAVLMHVDPRFTRTSAACNLHVPIRAGSDIAFLGALIKFVINSKRWNEDPFFREYVVNYTNAATLVNPEFRDTEELDGVFSGLAPDGKSYANATWSYQRNQAPPKAKGGVGPFSDLLLQQVPGRPKTDPTLQDPNCVLQIVRKHYARYTPDLVEKVCGCSAEQFLKVAQTMLDNSGRDKTANITYAVGWTQHTVGVQIIRAAAMLQALLGNIGRPGGGVLALRGHATIQGSTDIATLYHSLPAYLNMPDGRKKHDSLKEFILTEAGPLATSYWGNYPKFAVSYLKAQFGAAATAENDYGYDYHPKITGDHSHMPMMLDMAAGKIKGFFVMGQNPAVGGQNARLQRKALAKLDWMVVRDYFETETAAFWRNSPEVLSGELKTADIKTEVFFLPAAAVAEMEGSFTNTQRLLQQHDKAADPPGDARSDSWFTYQLGKRLQKMYADSASNLDWGIKNLAWDYEPEAKEVAPWRIKDEPSAYKVLKEINGVTVADQKPLATFANLKEDGSTACGAWIYTGVIPEDGKNNAARRKPDQWISPNWGFAWPANRHIMYNRASADSQGKPWSEAKKLVFWDPDADSGTKDPAGNTVRGKWVAPSGEGIDFQPTKAPTMVGKDAALGFDWLSGNDAFIMRADGKAWLFAPAGLVDGPLPTHYEPYESPVANRVYRQQSNPVAKVWRTEGNVYHGVADPKYPIVVSTYRVTEHHLSGTMSRWLPWLAELMPELFCEVSPELAAEKGIRNAGYVTIVTARGEIEARALVTRRIKPFVIDGKKVHEIGLPWHWGWQGNAKGDVANDLSAMVGDPNVSIHEGKVFTCDIRAGRKGGRS</sequence>
<comment type="subcellular location">
    <subcellularLocation>
        <location evidence="2">Cell envelope</location>
    </subcellularLocation>
</comment>